<evidence type="ECO:0000256" key="5">
    <source>
        <dbReference type="RuleBase" id="RU003476"/>
    </source>
</evidence>
<evidence type="ECO:0000256" key="3">
    <source>
        <dbReference type="ARBA" id="ARBA00022801"/>
    </source>
</evidence>
<dbReference type="InterPro" id="IPR020476">
    <property type="entry name" value="Nudix_hydrolase"/>
</dbReference>
<accession>A0ABV1FQ71</accession>
<dbReference type="CDD" id="cd04681">
    <property type="entry name" value="NUDIX_Hydrolase"/>
    <property type="match status" value="1"/>
</dbReference>
<dbReference type="SUPFAM" id="SSF55811">
    <property type="entry name" value="Nudix"/>
    <property type="match status" value="1"/>
</dbReference>
<dbReference type="EMBL" id="JBBNFP010000015">
    <property type="protein sequence ID" value="MEQ2486527.1"/>
    <property type="molecule type" value="Genomic_DNA"/>
</dbReference>
<feature type="domain" description="Nudix hydrolase" evidence="6">
    <location>
        <begin position="37"/>
        <end position="171"/>
    </location>
</feature>
<dbReference type="PANTHER" id="PTHR42904">
    <property type="entry name" value="NUDIX HYDROLASE, NUDC SUBFAMILY"/>
    <property type="match status" value="1"/>
</dbReference>
<dbReference type="Pfam" id="PF00293">
    <property type="entry name" value="NUDIX"/>
    <property type="match status" value="1"/>
</dbReference>
<evidence type="ECO:0000256" key="4">
    <source>
        <dbReference type="ARBA" id="ARBA00022842"/>
    </source>
</evidence>
<dbReference type="InterPro" id="IPR015376">
    <property type="entry name" value="Znr_NADH_PPase"/>
</dbReference>
<dbReference type="PROSITE" id="PS51462">
    <property type="entry name" value="NUDIX"/>
    <property type="match status" value="1"/>
</dbReference>
<dbReference type="PROSITE" id="PS00893">
    <property type="entry name" value="NUDIX_BOX"/>
    <property type="match status" value="1"/>
</dbReference>
<reference evidence="7 8" key="1">
    <citation type="submission" date="2024-04" db="EMBL/GenBank/DDBJ databases">
        <title>Human intestinal bacterial collection.</title>
        <authorList>
            <person name="Pauvert C."/>
            <person name="Hitch T.C.A."/>
            <person name="Clavel T."/>
        </authorList>
    </citation>
    <scope>NUCLEOTIDE SEQUENCE [LARGE SCALE GENOMIC DNA]</scope>
    <source>
        <strain evidence="7 8">CLA-AA-H145</strain>
    </source>
</reference>
<dbReference type="Proteomes" id="UP001487296">
    <property type="component" value="Unassembled WGS sequence"/>
</dbReference>
<dbReference type="InterPro" id="IPR000086">
    <property type="entry name" value="NUDIX_hydrolase_dom"/>
</dbReference>
<evidence type="ECO:0000256" key="2">
    <source>
        <dbReference type="ARBA" id="ARBA00022723"/>
    </source>
</evidence>
<comment type="caution">
    <text evidence="7">The sequence shown here is derived from an EMBL/GenBank/DDBJ whole genome shotgun (WGS) entry which is preliminary data.</text>
</comment>
<dbReference type="Pfam" id="PF09297">
    <property type="entry name" value="Zn_ribbon_NUD"/>
    <property type="match status" value="1"/>
</dbReference>
<dbReference type="Gene3D" id="3.90.79.10">
    <property type="entry name" value="Nucleoside Triphosphate Pyrophosphohydrolase"/>
    <property type="match status" value="1"/>
</dbReference>
<dbReference type="PRINTS" id="PR00502">
    <property type="entry name" value="NUDIXFAMILY"/>
</dbReference>
<dbReference type="InterPro" id="IPR015797">
    <property type="entry name" value="NUDIX_hydrolase-like_dom_sf"/>
</dbReference>
<gene>
    <name evidence="7" type="ORF">AAAT34_05575</name>
</gene>
<dbReference type="InterPro" id="IPR020084">
    <property type="entry name" value="NUDIX_hydrolase_CS"/>
</dbReference>
<protein>
    <submittedName>
        <fullName evidence="7">NUDIX domain-containing protein</fullName>
    </submittedName>
</protein>
<proteinExistence type="inferred from homology"/>
<keyword evidence="4" id="KW-0460">Magnesium</keyword>
<evidence type="ECO:0000313" key="7">
    <source>
        <dbReference type="EMBL" id="MEQ2486527.1"/>
    </source>
</evidence>
<keyword evidence="3 5" id="KW-0378">Hydrolase</keyword>
<dbReference type="RefSeq" id="WP_215759609.1">
    <property type="nucleotide sequence ID" value="NZ_JAHKBE010000015.1"/>
</dbReference>
<dbReference type="InterPro" id="IPR050241">
    <property type="entry name" value="NAD-cap_RNA_hydrolase_NudC"/>
</dbReference>
<keyword evidence="2" id="KW-0479">Metal-binding</keyword>
<sequence>MHPLDKFRYCPACGSKHFEIQDEKSKKCENCGFEYYLNPSAANVALIVNDKDELLVATRKKEPAKGTLDLPGGFADIGETAEEGVVREVKEETGLTVTEARYVFSLPNVYVYSGFEVKTLDSFFLCQVEDFSTLHASDDAAALQWIPITDIHTELFGLRSVRHGLYRFVESYKKP</sequence>
<comment type="similarity">
    <text evidence="5">Belongs to the Nudix hydrolase family.</text>
</comment>
<organism evidence="7 8">
    <name type="scientific">Hallella faecis</name>
    <dbReference type="NCBI Taxonomy" id="2841596"/>
    <lineage>
        <taxon>Bacteria</taxon>
        <taxon>Pseudomonadati</taxon>
        <taxon>Bacteroidota</taxon>
        <taxon>Bacteroidia</taxon>
        <taxon>Bacteroidales</taxon>
        <taxon>Prevotellaceae</taxon>
        <taxon>Hallella</taxon>
    </lineage>
</organism>
<evidence type="ECO:0000259" key="6">
    <source>
        <dbReference type="PROSITE" id="PS51462"/>
    </source>
</evidence>
<dbReference type="PANTHER" id="PTHR42904:SF12">
    <property type="entry name" value="ADP-RIBOSE PYROPHOSPHATASE-RELATED"/>
    <property type="match status" value="1"/>
</dbReference>
<evidence type="ECO:0000256" key="1">
    <source>
        <dbReference type="ARBA" id="ARBA00001946"/>
    </source>
</evidence>
<evidence type="ECO:0000313" key="8">
    <source>
        <dbReference type="Proteomes" id="UP001487296"/>
    </source>
</evidence>
<comment type="cofactor">
    <cofactor evidence="1">
        <name>Mg(2+)</name>
        <dbReference type="ChEBI" id="CHEBI:18420"/>
    </cofactor>
</comment>
<name>A0ABV1FQ71_9BACT</name>
<keyword evidence="8" id="KW-1185">Reference proteome</keyword>